<dbReference type="EMBL" id="RCMK01000842">
    <property type="protein sequence ID" value="KAG2910385.1"/>
    <property type="molecule type" value="Genomic_DNA"/>
</dbReference>
<protein>
    <submittedName>
        <fullName evidence="3">Uncharacterized protein</fullName>
    </submittedName>
</protein>
<evidence type="ECO:0000313" key="2">
    <source>
        <dbReference type="EMBL" id="KAG2895912.1"/>
    </source>
</evidence>
<dbReference type="Proteomes" id="UP000736787">
    <property type="component" value="Unassembled WGS sequence"/>
</dbReference>
<accession>A0A8T1BXB6</accession>
<dbReference type="Proteomes" id="UP000774804">
    <property type="component" value="Unassembled WGS sequence"/>
</dbReference>
<proteinExistence type="predicted"/>
<dbReference type="AlphaFoldDB" id="A0A8T1BXB6"/>
<comment type="caution">
    <text evidence="3">The sequence shown here is derived from an EMBL/GenBank/DDBJ whole genome shotgun (WGS) entry which is preliminary data.</text>
</comment>
<gene>
    <name evidence="2" type="ORF">PC115_g17655</name>
    <name evidence="3" type="ORF">PC117_g19416</name>
</gene>
<evidence type="ECO:0000313" key="4">
    <source>
        <dbReference type="Proteomes" id="UP000736787"/>
    </source>
</evidence>
<organism evidence="3 4">
    <name type="scientific">Phytophthora cactorum</name>
    <dbReference type="NCBI Taxonomy" id="29920"/>
    <lineage>
        <taxon>Eukaryota</taxon>
        <taxon>Sar</taxon>
        <taxon>Stramenopiles</taxon>
        <taxon>Oomycota</taxon>
        <taxon>Peronosporomycetes</taxon>
        <taxon>Peronosporales</taxon>
        <taxon>Peronosporaceae</taxon>
        <taxon>Phytophthora</taxon>
    </lineage>
</organism>
<reference evidence="3" key="1">
    <citation type="submission" date="2018-10" db="EMBL/GenBank/DDBJ databases">
        <title>Effector identification in a new, highly contiguous assembly of the strawberry crown rot pathogen Phytophthora cactorum.</title>
        <authorList>
            <person name="Armitage A.D."/>
            <person name="Nellist C.F."/>
            <person name="Bates H."/>
            <person name="Vickerstaff R.J."/>
            <person name="Harrison R.J."/>
        </authorList>
    </citation>
    <scope>NUCLEOTIDE SEQUENCE</scope>
    <source>
        <strain evidence="2">4032</strain>
        <strain evidence="3">4040</strain>
    </source>
</reference>
<name>A0A8T1BXB6_9STRA</name>
<evidence type="ECO:0000313" key="3">
    <source>
        <dbReference type="EMBL" id="KAG2910385.1"/>
    </source>
</evidence>
<evidence type="ECO:0000256" key="1">
    <source>
        <dbReference type="SAM" id="MobiDB-lite"/>
    </source>
</evidence>
<sequence>MEGIGAADGFKKGVSRASDSKDRPFTLMAGLPAGHCVRRFSFDLGIWGNRSSAHICSTLLACPHRVSDTVQFQIHLERSNWSQRVGCREWQQQNTTART</sequence>
<feature type="region of interest" description="Disordered" evidence="1">
    <location>
        <begin position="1"/>
        <end position="20"/>
    </location>
</feature>
<dbReference type="EMBL" id="RCMI01000853">
    <property type="protein sequence ID" value="KAG2895912.1"/>
    <property type="molecule type" value="Genomic_DNA"/>
</dbReference>